<evidence type="ECO:0000313" key="1">
    <source>
        <dbReference type="EMBL" id="MBB6440261.1"/>
    </source>
</evidence>
<comment type="caution">
    <text evidence="1">The sequence shown here is derived from an EMBL/GenBank/DDBJ whole genome shotgun (WGS) entry which is preliminary data.</text>
</comment>
<accession>A0A7X0HMF7</accession>
<protein>
    <submittedName>
        <fullName evidence="1">Uncharacterized protein</fullName>
    </submittedName>
</protein>
<keyword evidence="2" id="KW-1185">Reference proteome</keyword>
<gene>
    <name evidence="1" type="ORF">HNQ79_006776</name>
</gene>
<sequence>MTTTQSADRDRQQLPALTKIGGVWHCVISNELFKVVKPGCNWTVIRANETTDPQPVASGRTRKEALAAALTALSVSLALPEPTVTPVSPTTNAADGGVTIAVGQVSVFFRREQGGYVEPCYKCGGKGHILGYDHVQDGICFACEGYGAPGVPMPVEQRIEDVKYLATDIRKQHERAIIDGAKQRAIWTKFSVVEPELAKWMDNDRSRFPDDLRQLITAGKTMTPSQDQAARRAAEQYAHRNERTAAEAAARAERVATARSLAENDEVAHEGTVTLARSVDGRFGSRTLLLVEAGDGLTLKVFSTSKAAREAEEGDRVHITGTAKKPQTDRYEGTPQTPVARPRITILATADDFEEVAA</sequence>
<proteinExistence type="predicted"/>
<dbReference type="RefSeq" id="WP_185036690.1">
    <property type="nucleotide sequence ID" value="NZ_BNBN01000052.1"/>
</dbReference>
<dbReference type="AlphaFoldDB" id="A0A7X0HMF7"/>
<reference evidence="1 2" key="1">
    <citation type="submission" date="2020-08" db="EMBL/GenBank/DDBJ databases">
        <title>Genomic Encyclopedia of Type Strains, Phase IV (KMG-IV): sequencing the most valuable type-strain genomes for metagenomic binning, comparative biology and taxonomic classification.</title>
        <authorList>
            <person name="Goeker M."/>
        </authorList>
    </citation>
    <scope>NUCLEOTIDE SEQUENCE [LARGE SCALE GENOMIC DNA]</scope>
    <source>
        <strain evidence="1 2">DSM 40141</strain>
    </source>
</reference>
<name>A0A7X0HMF7_9ACTN</name>
<organism evidence="1 2">
    <name type="scientific">Streptomyces candidus</name>
    <dbReference type="NCBI Taxonomy" id="67283"/>
    <lineage>
        <taxon>Bacteria</taxon>
        <taxon>Bacillati</taxon>
        <taxon>Actinomycetota</taxon>
        <taxon>Actinomycetes</taxon>
        <taxon>Kitasatosporales</taxon>
        <taxon>Streptomycetaceae</taxon>
        <taxon>Streptomyces</taxon>
    </lineage>
</organism>
<dbReference type="EMBL" id="JACHEM010000057">
    <property type="protein sequence ID" value="MBB6440261.1"/>
    <property type="molecule type" value="Genomic_DNA"/>
</dbReference>
<dbReference type="Proteomes" id="UP000540423">
    <property type="component" value="Unassembled WGS sequence"/>
</dbReference>
<evidence type="ECO:0000313" key="2">
    <source>
        <dbReference type="Proteomes" id="UP000540423"/>
    </source>
</evidence>